<evidence type="ECO:0000313" key="2">
    <source>
        <dbReference type="EMBL" id="GEM44808.1"/>
    </source>
</evidence>
<dbReference type="AlphaFoldDB" id="A0A511MX10"/>
<name>A0A511MX10_DEIC1</name>
<gene>
    <name evidence="2" type="ORF">DC3_04430</name>
</gene>
<comment type="caution">
    <text evidence="2">The sequence shown here is derived from an EMBL/GenBank/DDBJ whole genome shotgun (WGS) entry which is preliminary data.</text>
</comment>
<reference evidence="2 3" key="1">
    <citation type="submission" date="2019-07" db="EMBL/GenBank/DDBJ databases">
        <title>Whole genome shotgun sequence of Deinococcus cellulosilyticus NBRC 106333.</title>
        <authorList>
            <person name="Hosoyama A."/>
            <person name="Uohara A."/>
            <person name="Ohji S."/>
            <person name="Ichikawa N."/>
        </authorList>
    </citation>
    <scope>NUCLEOTIDE SEQUENCE [LARGE SCALE GENOMIC DNA]</scope>
    <source>
        <strain evidence="2 3">NBRC 106333</strain>
    </source>
</reference>
<dbReference type="EMBL" id="BJXB01000001">
    <property type="protein sequence ID" value="GEM44808.1"/>
    <property type="molecule type" value="Genomic_DNA"/>
</dbReference>
<evidence type="ECO:0000313" key="3">
    <source>
        <dbReference type="Proteomes" id="UP000321306"/>
    </source>
</evidence>
<accession>A0A511MX10</accession>
<keyword evidence="3" id="KW-1185">Reference proteome</keyword>
<feature type="region of interest" description="Disordered" evidence="1">
    <location>
        <begin position="171"/>
        <end position="192"/>
    </location>
</feature>
<organism evidence="2 3">
    <name type="scientific">Deinococcus cellulosilyticus (strain DSM 18568 / NBRC 106333 / KACC 11606 / 5516J-15)</name>
    <dbReference type="NCBI Taxonomy" id="1223518"/>
    <lineage>
        <taxon>Bacteria</taxon>
        <taxon>Thermotogati</taxon>
        <taxon>Deinococcota</taxon>
        <taxon>Deinococci</taxon>
        <taxon>Deinococcales</taxon>
        <taxon>Deinococcaceae</taxon>
        <taxon>Deinococcus</taxon>
    </lineage>
</organism>
<dbReference type="RefSeq" id="WP_146881938.1">
    <property type="nucleotide sequence ID" value="NZ_BJXB01000001.1"/>
</dbReference>
<sequence length="192" mass="21843">MTGTPEPRIPIIRVDYQAGIFFNTMTGEVLQEISGAIMLEFQKNWVLWPEWTGRASMPMCVDGSDTTRGKCEDCKLRQWHLETPPRCSEELSVVLQTGNMLVLLVARRGMSRPLEQWIEMQNIMGNPLHGQELTLRLIKDYRNPNAELHRISVLPGRFLTREELEGNVKLRTQGNPLDSGLKSVQEQAPSEA</sequence>
<protein>
    <submittedName>
        <fullName evidence="2">Uncharacterized protein</fullName>
    </submittedName>
</protein>
<dbReference type="Proteomes" id="UP000321306">
    <property type="component" value="Unassembled WGS sequence"/>
</dbReference>
<dbReference type="OrthoDB" id="68765at2"/>
<evidence type="ECO:0000256" key="1">
    <source>
        <dbReference type="SAM" id="MobiDB-lite"/>
    </source>
</evidence>
<proteinExistence type="predicted"/>